<comment type="caution">
    <text evidence="1">The sequence shown here is derived from an EMBL/GenBank/DDBJ whole genome shotgun (WGS) entry which is preliminary data.</text>
</comment>
<sequence>MTEFSMKMTLNGVPYTDSQIMRLKYERALHVAHEFKRLGIELKDADGREYSETDLNWLPAPELLKLVAKTHEELGYDQTIGLLKDVLADSDRRWHEWNKRPIEEQGCWLGVTAFDVKGVDLRQLQAKMAVSQNGATPFQIMPEHWGVQGSITEGQNILETFGAFGEPTLSYGVGSTDGSVPEYIPFDRHADYPAILAGETHLKSTGENIHVGAIHEFKPEADGFKLISTFFCPKDAPKEVADGHTIHFALEVGELIKLQAGTFTC</sequence>
<dbReference type="RefSeq" id="WP_201331006.1">
    <property type="nucleotide sequence ID" value="NZ_BOCG01000629.1"/>
</dbReference>
<dbReference type="Proteomes" id="UP000616547">
    <property type="component" value="Unassembled WGS sequence"/>
</dbReference>
<organism evidence="1 2">
    <name type="scientific">Lactobacillus nasalidis</name>
    <dbReference type="NCBI Taxonomy" id="2797258"/>
    <lineage>
        <taxon>Bacteria</taxon>
        <taxon>Bacillati</taxon>
        <taxon>Bacillota</taxon>
        <taxon>Bacilli</taxon>
        <taxon>Lactobacillales</taxon>
        <taxon>Lactobacillaceae</taxon>
        <taxon>Lactobacillus</taxon>
    </lineage>
</organism>
<accession>A0ABQ3WCM5</accession>
<evidence type="ECO:0000313" key="2">
    <source>
        <dbReference type="Proteomes" id="UP000616547"/>
    </source>
</evidence>
<dbReference type="EMBL" id="BOCI01000466">
    <property type="protein sequence ID" value="GHW01972.1"/>
    <property type="molecule type" value="Genomic_DNA"/>
</dbReference>
<gene>
    <name evidence="1" type="ORF">lacNasYZ03_16590</name>
</gene>
<evidence type="ECO:0000313" key="1">
    <source>
        <dbReference type="EMBL" id="GHW01972.1"/>
    </source>
</evidence>
<proteinExistence type="predicted"/>
<protein>
    <submittedName>
        <fullName evidence="1">Uncharacterized protein</fullName>
    </submittedName>
</protein>
<keyword evidence="2" id="KW-1185">Reference proteome</keyword>
<name>A0ABQ3WCM5_9LACO</name>
<reference evidence="2" key="1">
    <citation type="submission" date="2021-01" db="EMBL/GenBank/DDBJ databases">
        <title>Draft genome sequence of Nasalis larvatus strain YZ03.</title>
        <authorList>
            <person name="Suzuki-Hashido N."/>
            <person name="Tsuchida S."/>
            <person name="Hayakawa T."/>
        </authorList>
    </citation>
    <scope>NUCLEOTIDE SEQUENCE [LARGE SCALE GENOMIC DNA]</scope>
    <source>
        <strain evidence="2">YZ03</strain>
    </source>
</reference>